<accession>A0A8S5VA35</accession>
<sequence length="30" mass="3426">MLLSRKLTIQAIFMVNGNVQVFSNEDPFVN</sequence>
<protein>
    <submittedName>
        <fullName evidence="1">Uncharacterized protein</fullName>
    </submittedName>
</protein>
<dbReference type="EMBL" id="BK016230">
    <property type="protein sequence ID" value="DAG03471.1"/>
    <property type="molecule type" value="Genomic_DNA"/>
</dbReference>
<evidence type="ECO:0000313" key="1">
    <source>
        <dbReference type="EMBL" id="DAG03471.1"/>
    </source>
</evidence>
<name>A0A8S5VA35_9CAUD</name>
<organism evidence="1">
    <name type="scientific">Ackermannviridae sp. ctUml7</name>
    <dbReference type="NCBI Taxonomy" id="2825753"/>
    <lineage>
        <taxon>Viruses</taxon>
        <taxon>Duplodnaviria</taxon>
        <taxon>Heunggongvirae</taxon>
        <taxon>Uroviricota</taxon>
        <taxon>Caudoviricetes</taxon>
        <taxon>Pantevenvirales</taxon>
        <taxon>Ackermannviridae</taxon>
    </lineage>
</organism>
<reference evidence="1" key="1">
    <citation type="journal article" date="2021" name="Proc. Natl. Acad. Sci. U.S.A.">
        <title>A Catalog of Tens of Thousands of Viruses from Human Metagenomes Reveals Hidden Associations with Chronic Diseases.</title>
        <authorList>
            <person name="Tisza M.J."/>
            <person name="Buck C.B."/>
        </authorList>
    </citation>
    <scope>NUCLEOTIDE SEQUENCE</scope>
    <source>
        <strain evidence="1">CtUml7</strain>
    </source>
</reference>
<proteinExistence type="predicted"/>